<evidence type="ECO:0000313" key="3">
    <source>
        <dbReference type="Proteomes" id="UP000015354"/>
    </source>
</evidence>
<comment type="caution">
    <text evidence="2">The sequence shown here is derived from an EMBL/GenBank/DDBJ whole genome shotgun (WGS) entry which is preliminary data.</text>
</comment>
<dbReference type="Proteomes" id="UP000015354">
    <property type="component" value="Unassembled WGS sequence"/>
</dbReference>
<keyword evidence="1" id="KW-1133">Transmembrane helix</keyword>
<keyword evidence="3" id="KW-1185">Reference proteome</keyword>
<feature type="transmembrane region" description="Helical" evidence="1">
    <location>
        <begin position="52"/>
        <end position="71"/>
    </location>
</feature>
<proteinExistence type="predicted"/>
<gene>
    <name evidence="2" type="ORF">STCU_11797</name>
</gene>
<evidence type="ECO:0000256" key="1">
    <source>
        <dbReference type="SAM" id="Phobius"/>
    </source>
</evidence>
<keyword evidence="1" id="KW-0472">Membrane</keyword>
<keyword evidence="1" id="KW-0812">Transmembrane</keyword>
<evidence type="ECO:0000313" key="2">
    <source>
        <dbReference type="EMBL" id="EPY15739.1"/>
    </source>
</evidence>
<name>S9TFL2_9TRYP</name>
<feature type="transmembrane region" description="Helical" evidence="1">
    <location>
        <begin position="6"/>
        <end position="32"/>
    </location>
</feature>
<accession>S9TFL2</accession>
<reference evidence="2 3" key="1">
    <citation type="journal article" date="2013" name="PLoS ONE">
        <title>Predicting the Proteins of Angomonas deanei, Strigomonas culicis and Their Respective Endosymbionts Reveals New Aspects of the Trypanosomatidae Family.</title>
        <authorList>
            <person name="Motta M.C."/>
            <person name="Martins A.C."/>
            <person name="de Souza S.S."/>
            <person name="Catta-Preta C.M."/>
            <person name="Silva R."/>
            <person name="Klein C.C."/>
            <person name="de Almeida L.G."/>
            <person name="de Lima Cunha O."/>
            <person name="Ciapina L.P."/>
            <person name="Brocchi M."/>
            <person name="Colabardini A.C."/>
            <person name="de Araujo Lima B."/>
            <person name="Machado C.R."/>
            <person name="de Almeida Soares C.M."/>
            <person name="Probst C.M."/>
            <person name="de Menezes C.B."/>
            <person name="Thompson C.E."/>
            <person name="Bartholomeu D.C."/>
            <person name="Gradia D.F."/>
            <person name="Pavoni D.P."/>
            <person name="Grisard E.C."/>
            <person name="Fantinatti-Garboggini F."/>
            <person name="Marchini F.K."/>
            <person name="Rodrigues-Luiz G.F."/>
            <person name="Wagner G."/>
            <person name="Goldman G.H."/>
            <person name="Fietto J.L."/>
            <person name="Elias M.C."/>
            <person name="Goldman M.H."/>
            <person name="Sagot M.F."/>
            <person name="Pereira M."/>
            <person name="Stoco P.H."/>
            <person name="de Mendonca-Neto R.P."/>
            <person name="Teixeira S.M."/>
            <person name="Maciel T.E."/>
            <person name="de Oliveira Mendes T.A."/>
            <person name="Urmenyi T.P."/>
            <person name="de Souza W."/>
            <person name="Schenkman S."/>
            <person name="de Vasconcelos A.T."/>
        </authorList>
    </citation>
    <scope>NUCLEOTIDE SEQUENCE [LARGE SCALE GENOMIC DNA]</scope>
</reference>
<dbReference type="AlphaFoldDB" id="S9TFL2"/>
<dbReference type="EMBL" id="ATMH01011795">
    <property type="protein sequence ID" value="EPY15739.1"/>
    <property type="molecule type" value="Genomic_DNA"/>
</dbReference>
<protein>
    <submittedName>
        <fullName evidence="2">Uncharacterized protein</fullName>
    </submittedName>
</protein>
<organism evidence="2 3">
    <name type="scientific">Strigomonas culicis</name>
    <dbReference type="NCBI Taxonomy" id="28005"/>
    <lineage>
        <taxon>Eukaryota</taxon>
        <taxon>Discoba</taxon>
        <taxon>Euglenozoa</taxon>
        <taxon>Kinetoplastea</taxon>
        <taxon>Metakinetoplastina</taxon>
        <taxon>Trypanosomatida</taxon>
        <taxon>Trypanosomatidae</taxon>
        <taxon>Strigomonadinae</taxon>
        <taxon>Strigomonas</taxon>
    </lineage>
</organism>
<sequence length="72" mass="8313">MKPSLFFIFSSLICASLHYFTVSFFFCLRSFLIRKGEKKLGKYCSAHEETECSVSVAVVYGFLLPFSFLVFF</sequence>